<evidence type="ECO:0000313" key="3">
    <source>
        <dbReference type="EMBL" id="MDX8523368.1"/>
    </source>
</evidence>
<evidence type="ECO:0000259" key="2">
    <source>
        <dbReference type="PROSITE" id="PS50943"/>
    </source>
</evidence>
<organism evidence="3 4">
    <name type="scientific">Mesorhizobium montanum</name>
    <dbReference type="NCBI Taxonomy" id="3072323"/>
    <lineage>
        <taxon>Bacteria</taxon>
        <taxon>Pseudomonadati</taxon>
        <taxon>Pseudomonadota</taxon>
        <taxon>Alphaproteobacteria</taxon>
        <taxon>Hyphomicrobiales</taxon>
        <taxon>Phyllobacteriaceae</taxon>
        <taxon>Mesorhizobium</taxon>
    </lineage>
</organism>
<dbReference type="Pfam" id="PF01381">
    <property type="entry name" value="HTH_3"/>
    <property type="match status" value="1"/>
</dbReference>
<dbReference type="InterPro" id="IPR010359">
    <property type="entry name" value="IrrE_HExxH"/>
</dbReference>
<dbReference type="Gene3D" id="1.10.260.40">
    <property type="entry name" value="lambda repressor-like DNA-binding domains"/>
    <property type="match status" value="1"/>
</dbReference>
<dbReference type="RefSeq" id="WP_320231078.1">
    <property type="nucleotide sequence ID" value="NZ_JAVIJF010000002.1"/>
</dbReference>
<sequence>MAFNPKRLILARKRRRMTGKGLAEAAGLSPITVSRVENGENEPDEATVDRFAETLAYPTTFFYLDDPDELDTTAVSFRSLSKMSSKERDAAINAGRLGLQLSDWLEGQFSLPDANLVDLSYETDPEAAARTLRAYWSLGEKPIGNMLGLLEVQGVRVFSLSEATSSVDAFSFWRDERPFVFLNNYKTSEHSIFDAAHELCHLVMHRHAGSQLSRTAEREANQFASAFLMPENDVRSRMPRFITVDLIIRAKARWRVSAMAMAYRLHTLNLLSEWQYKSACIELGRRGYRSGEPNGIERETSAVWRKILAHLWSEKVTKHEIAGLLHLPPDELEGLIWGLAGPVVRPDRDDSRASLRLI</sequence>
<dbReference type="SMART" id="SM00530">
    <property type="entry name" value="HTH_XRE"/>
    <property type="match status" value="1"/>
</dbReference>
<dbReference type="Gene3D" id="1.10.10.2910">
    <property type="match status" value="1"/>
</dbReference>
<feature type="domain" description="HTH cro/C1-type" evidence="2">
    <location>
        <begin position="8"/>
        <end position="62"/>
    </location>
</feature>
<keyword evidence="4" id="KW-1185">Reference proteome</keyword>
<protein>
    <submittedName>
        <fullName evidence="3">XRE family transcriptional regulator</fullName>
    </submittedName>
</protein>
<comment type="caution">
    <text evidence="3">The sequence shown here is derived from an EMBL/GenBank/DDBJ whole genome shotgun (WGS) entry which is preliminary data.</text>
</comment>
<name>A0ABU4ZDE0_9HYPH</name>
<dbReference type="SUPFAM" id="SSF47413">
    <property type="entry name" value="lambda repressor-like DNA-binding domains"/>
    <property type="match status" value="1"/>
</dbReference>
<dbReference type="CDD" id="cd00093">
    <property type="entry name" value="HTH_XRE"/>
    <property type="match status" value="1"/>
</dbReference>
<evidence type="ECO:0000313" key="4">
    <source>
        <dbReference type="Proteomes" id="UP001276840"/>
    </source>
</evidence>
<dbReference type="Pfam" id="PF06114">
    <property type="entry name" value="Peptidase_M78"/>
    <property type="match status" value="1"/>
</dbReference>
<gene>
    <name evidence="3" type="ORF">RFM68_02525</name>
</gene>
<accession>A0ABU4ZDE0</accession>
<dbReference type="PROSITE" id="PS50943">
    <property type="entry name" value="HTH_CROC1"/>
    <property type="match status" value="1"/>
</dbReference>
<dbReference type="PANTHER" id="PTHR43236:SF1">
    <property type="entry name" value="BLL7220 PROTEIN"/>
    <property type="match status" value="1"/>
</dbReference>
<dbReference type="InterPro" id="IPR010982">
    <property type="entry name" value="Lambda_DNA-bd_dom_sf"/>
</dbReference>
<dbReference type="PANTHER" id="PTHR43236">
    <property type="entry name" value="ANTITOXIN HIGA1"/>
    <property type="match status" value="1"/>
</dbReference>
<evidence type="ECO:0000256" key="1">
    <source>
        <dbReference type="ARBA" id="ARBA00007227"/>
    </source>
</evidence>
<dbReference type="Proteomes" id="UP001276840">
    <property type="component" value="Unassembled WGS sequence"/>
</dbReference>
<comment type="similarity">
    <text evidence="1">Belongs to the short-chain fatty acyl-CoA assimilation regulator (ScfR) family.</text>
</comment>
<dbReference type="EMBL" id="JAVIJF010000002">
    <property type="protein sequence ID" value="MDX8523368.1"/>
    <property type="molecule type" value="Genomic_DNA"/>
</dbReference>
<dbReference type="InterPro" id="IPR052345">
    <property type="entry name" value="Rad_response_metalloprotease"/>
</dbReference>
<reference evidence="3 4" key="1">
    <citation type="submission" date="2023-08" db="EMBL/GenBank/DDBJ databases">
        <title>Implementing the SeqCode for naming new Mesorhizobium species isolated from Vachellia karroo root nodules.</title>
        <authorList>
            <person name="Van Lill M."/>
        </authorList>
    </citation>
    <scope>NUCLEOTIDE SEQUENCE [LARGE SCALE GENOMIC DNA]</scope>
    <source>
        <strain evidence="3 4">MSK 1335</strain>
    </source>
</reference>
<proteinExistence type="inferred from homology"/>
<dbReference type="InterPro" id="IPR001387">
    <property type="entry name" value="Cro/C1-type_HTH"/>
</dbReference>